<proteinExistence type="predicted"/>
<dbReference type="Proteomes" id="UP001438707">
    <property type="component" value="Unassembled WGS sequence"/>
</dbReference>
<dbReference type="Pfam" id="PF01490">
    <property type="entry name" value="Aa_trans"/>
    <property type="match status" value="1"/>
</dbReference>
<accession>A0AAW1Q617</accession>
<feature type="transmembrane region" description="Helical" evidence="8">
    <location>
        <begin position="234"/>
        <end position="252"/>
    </location>
</feature>
<evidence type="ECO:0000313" key="11">
    <source>
        <dbReference type="Proteomes" id="UP001438707"/>
    </source>
</evidence>
<feature type="transmembrane region" description="Helical" evidence="8">
    <location>
        <begin position="48"/>
        <end position="67"/>
    </location>
</feature>
<feature type="domain" description="Amino acid transporter transmembrane" evidence="9">
    <location>
        <begin position="44"/>
        <end position="443"/>
    </location>
</feature>
<evidence type="ECO:0000256" key="5">
    <source>
        <dbReference type="ARBA" id="ARBA00022989"/>
    </source>
</evidence>
<evidence type="ECO:0000256" key="1">
    <source>
        <dbReference type="ARBA" id="ARBA00004370"/>
    </source>
</evidence>
<organism evidence="10 11">
    <name type="scientific">Apatococcus lobatus</name>
    <dbReference type="NCBI Taxonomy" id="904363"/>
    <lineage>
        <taxon>Eukaryota</taxon>
        <taxon>Viridiplantae</taxon>
        <taxon>Chlorophyta</taxon>
        <taxon>core chlorophytes</taxon>
        <taxon>Trebouxiophyceae</taxon>
        <taxon>Chlorellales</taxon>
        <taxon>Chlorellaceae</taxon>
        <taxon>Apatococcus</taxon>
    </lineage>
</organism>
<keyword evidence="3 8" id="KW-0812">Transmembrane</keyword>
<protein>
    <recommendedName>
        <fullName evidence="9">Amino acid transporter transmembrane domain-containing protein</fullName>
    </recommendedName>
</protein>
<reference evidence="10 11" key="1">
    <citation type="journal article" date="2024" name="Nat. Commun.">
        <title>Phylogenomics reveals the evolutionary origins of lichenization in chlorophyte algae.</title>
        <authorList>
            <person name="Puginier C."/>
            <person name="Libourel C."/>
            <person name="Otte J."/>
            <person name="Skaloud P."/>
            <person name="Haon M."/>
            <person name="Grisel S."/>
            <person name="Petersen M."/>
            <person name="Berrin J.G."/>
            <person name="Delaux P.M."/>
            <person name="Dal Grande F."/>
            <person name="Keller J."/>
        </authorList>
    </citation>
    <scope>NUCLEOTIDE SEQUENCE [LARGE SCALE GENOMIC DNA]</scope>
    <source>
        <strain evidence="10 11">SAG 2145</strain>
    </source>
</reference>
<dbReference type="InterPro" id="IPR013057">
    <property type="entry name" value="AA_transpt_TM"/>
</dbReference>
<evidence type="ECO:0000256" key="2">
    <source>
        <dbReference type="ARBA" id="ARBA00022448"/>
    </source>
</evidence>
<feature type="transmembrane region" description="Helical" evidence="8">
    <location>
        <begin position="164"/>
        <end position="182"/>
    </location>
</feature>
<keyword evidence="4" id="KW-0029">Amino-acid transport</keyword>
<evidence type="ECO:0000259" key="9">
    <source>
        <dbReference type="Pfam" id="PF01490"/>
    </source>
</evidence>
<evidence type="ECO:0000256" key="3">
    <source>
        <dbReference type="ARBA" id="ARBA00022692"/>
    </source>
</evidence>
<feature type="region of interest" description="Disordered" evidence="7">
    <location>
        <begin position="1"/>
        <end position="23"/>
    </location>
</feature>
<dbReference type="GO" id="GO:0016020">
    <property type="term" value="C:membrane"/>
    <property type="evidence" value="ECO:0007669"/>
    <property type="project" value="UniProtKB-SubCell"/>
</dbReference>
<evidence type="ECO:0000256" key="6">
    <source>
        <dbReference type="ARBA" id="ARBA00023136"/>
    </source>
</evidence>
<evidence type="ECO:0000256" key="4">
    <source>
        <dbReference type="ARBA" id="ARBA00022970"/>
    </source>
</evidence>
<feature type="transmembrane region" description="Helical" evidence="8">
    <location>
        <begin position="194"/>
        <end position="214"/>
    </location>
</feature>
<evidence type="ECO:0000256" key="7">
    <source>
        <dbReference type="SAM" id="MobiDB-lite"/>
    </source>
</evidence>
<dbReference type="EMBL" id="JALJOS010000078">
    <property type="protein sequence ID" value="KAK9816337.1"/>
    <property type="molecule type" value="Genomic_DNA"/>
</dbReference>
<dbReference type="GO" id="GO:0006865">
    <property type="term" value="P:amino acid transport"/>
    <property type="evidence" value="ECO:0007669"/>
    <property type="project" value="UniProtKB-KW"/>
</dbReference>
<feature type="transmembrane region" description="Helical" evidence="8">
    <location>
        <begin position="320"/>
        <end position="342"/>
    </location>
</feature>
<keyword evidence="5 8" id="KW-1133">Transmembrane helix</keyword>
<keyword evidence="11" id="KW-1185">Reference proteome</keyword>
<comment type="subcellular location">
    <subcellularLocation>
        <location evidence="1">Membrane</location>
    </subcellularLocation>
</comment>
<gene>
    <name evidence="10" type="ORF">WJX74_001408</name>
</gene>
<feature type="transmembrane region" description="Helical" evidence="8">
    <location>
        <begin position="362"/>
        <end position="382"/>
    </location>
</feature>
<feature type="transmembrane region" description="Helical" evidence="8">
    <location>
        <begin position="273"/>
        <end position="300"/>
    </location>
</feature>
<keyword evidence="6 8" id="KW-0472">Membrane</keyword>
<keyword evidence="2" id="KW-0813">Transport</keyword>
<name>A0AAW1Q617_9CHLO</name>
<dbReference type="AlphaFoldDB" id="A0AAW1Q617"/>
<comment type="caution">
    <text evidence="10">The sequence shown here is derived from an EMBL/GenBank/DDBJ whole genome shotgun (WGS) entry which is preliminary data.</text>
</comment>
<feature type="transmembrane region" description="Helical" evidence="8">
    <location>
        <begin position="388"/>
        <end position="409"/>
    </location>
</feature>
<evidence type="ECO:0000313" key="10">
    <source>
        <dbReference type="EMBL" id="KAK9816337.1"/>
    </source>
</evidence>
<feature type="transmembrane region" description="Helical" evidence="8">
    <location>
        <begin position="421"/>
        <end position="451"/>
    </location>
</feature>
<sequence length="453" mass="49954">MAKERAVEKGATQGEYPESEYNNPIPVNKAGERLDETSEIWVGHGANWFDVMASTVTIMIGSGILHYPEAFAFLSWPGGVIYLTICLVGSLYSFWLLGHMHERDGTRYITYRSLGVRALGPVWGNIFVGFFQMVYLVGITIAHTVNAGQGLKAFYDIVCTEPCAPYGLSAWIITFVGAQLIFMQAPNFHSYRSLVALAAFCSIAYCWIAVGGSIHDGYTEYDGHPGRHNLNGFSFQNGFFNVIASLGAILFSSGSQNISMEVQAQLPAPSFPAFWKGICVAFLIICFCDYPVAIAGYWAYGNKCQDNVYSNISGPPWMKAVGYMLIVIHMVGANQVAMMPVFDLIEETLHRRRIISGFPSRLVVRSIITVLIGAIAVTLPFFGTILNFIGGVASCAVIFWIPPLLWVILVRGNQRHPIFNLSLVVIWIIVGLLACIGALREVIVIATHYHFFS</sequence>
<evidence type="ECO:0000256" key="8">
    <source>
        <dbReference type="SAM" id="Phobius"/>
    </source>
</evidence>
<feature type="transmembrane region" description="Helical" evidence="8">
    <location>
        <begin position="118"/>
        <end position="144"/>
    </location>
</feature>
<feature type="transmembrane region" description="Helical" evidence="8">
    <location>
        <begin position="79"/>
        <end position="97"/>
    </location>
</feature>
<dbReference type="PANTHER" id="PTHR48017">
    <property type="entry name" value="OS05G0424000 PROTEIN-RELATED"/>
    <property type="match status" value="1"/>
</dbReference>